<dbReference type="PANTHER" id="PTHR30344:SF1">
    <property type="entry name" value="6-PHOSPHOGLUCONOLACTONASE"/>
    <property type="match status" value="1"/>
</dbReference>
<evidence type="ECO:0000256" key="3">
    <source>
        <dbReference type="SAM" id="Phobius"/>
    </source>
</evidence>
<dbReference type="InterPro" id="IPR050282">
    <property type="entry name" value="Cycloisomerase_2"/>
</dbReference>
<dbReference type="GO" id="GO:0017057">
    <property type="term" value="F:6-phosphogluconolactonase activity"/>
    <property type="evidence" value="ECO:0007669"/>
    <property type="project" value="UniProtKB-EC"/>
</dbReference>
<name>A0A654M3K3_9ARCH</name>
<dbReference type="PANTHER" id="PTHR30344">
    <property type="entry name" value="6-PHOSPHOGLUCONOLACTONASE-RELATED"/>
    <property type="match status" value="1"/>
</dbReference>
<dbReference type="Gene3D" id="2.130.10.10">
    <property type="entry name" value="YVTN repeat-like/Quinoprotein amine dehydrogenase"/>
    <property type="match status" value="1"/>
</dbReference>
<dbReference type="EC" id="3.1.1.31" evidence="4"/>
<evidence type="ECO:0000256" key="1">
    <source>
        <dbReference type="ARBA" id="ARBA00005564"/>
    </source>
</evidence>
<organism evidence="4 5">
    <name type="scientific">Candidatus Nitrosocosmicus oleophilus</name>
    <dbReference type="NCBI Taxonomy" id="1353260"/>
    <lineage>
        <taxon>Archaea</taxon>
        <taxon>Nitrososphaerota</taxon>
        <taxon>Nitrososphaeria</taxon>
        <taxon>Nitrososphaerales</taxon>
        <taxon>Nitrososphaeraceae</taxon>
        <taxon>Candidatus Nitrosocosmicus</taxon>
    </lineage>
</organism>
<gene>
    <name evidence="4" type="primary">pgl</name>
    <name evidence="4" type="ORF">NMY3_03488</name>
</gene>
<dbReference type="AlphaFoldDB" id="A0A654M3K3"/>
<feature type="region of interest" description="Disordered" evidence="2">
    <location>
        <begin position="260"/>
        <end position="281"/>
    </location>
</feature>
<protein>
    <submittedName>
        <fullName evidence="4">6-phosphogluconolactonase</fullName>
        <ecNumber evidence="4">3.1.1.31</ecNumber>
    </submittedName>
</protein>
<evidence type="ECO:0000313" key="5">
    <source>
        <dbReference type="Proteomes" id="UP000058925"/>
    </source>
</evidence>
<dbReference type="EMBL" id="CP012850">
    <property type="protein sequence ID" value="ALI37670.1"/>
    <property type="molecule type" value="Genomic_DNA"/>
</dbReference>
<keyword evidence="3" id="KW-0812">Transmembrane</keyword>
<dbReference type="InterPro" id="IPR019405">
    <property type="entry name" value="Lactonase_7-beta_prop"/>
</dbReference>
<dbReference type="Pfam" id="PF10282">
    <property type="entry name" value="Lactonase"/>
    <property type="match status" value="1"/>
</dbReference>
<comment type="similarity">
    <text evidence="1">Belongs to the cycloisomerase 2 family.</text>
</comment>
<evidence type="ECO:0000313" key="4">
    <source>
        <dbReference type="EMBL" id="ALI37670.1"/>
    </source>
</evidence>
<feature type="transmembrane region" description="Helical" evidence="3">
    <location>
        <begin position="7"/>
        <end position="28"/>
    </location>
</feature>
<sequence length="391" mass="43248">MTEKTTLFALRIPLLMTALIIPALSMGINQSYSEQTFVYVSNGEDGDITVMKLDPETGDIKIVEKVPAGSNVKHMALSPDHRFLYASVRSEPFSVITYSINRETGNLNQLSKELLPHNMAYISVDQSGRYLFSVSYTDAKIEVNPIGLDGVVKSEPVQVISTGPNPHSILVDRSNQFVYVPHLGNAQIKQFLFNETSGVLTPNDPEAVYTQDDSGPRHIDFSPDNRFVYVSNEMDGMVYSYKIDNETGILDEIQRISAIPRNLSPEPSTPADGDGDGAQETEDEVTTFGVADIHITPNGEWLYVSVRATNTITAFGVDPHSGNLTYIGSYDTEKIPRGINIDPRGKFVIAAGQESGYISIHAINEETGELKFLNRYEVGRDPNWIESVEFK</sequence>
<evidence type="ECO:0000256" key="2">
    <source>
        <dbReference type="SAM" id="MobiDB-lite"/>
    </source>
</evidence>
<keyword evidence="5" id="KW-1185">Reference proteome</keyword>
<keyword evidence="3" id="KW-0472">Membrane</keyword>
<dbReference type="InterPro" id="IPR011048">
    <property type="entry name" value="Haem_d1_sf"/>
</dbReference>
<reference evidence="5" key="1">
    <citation type="submission" date="2015-10" db="EMBL/GenBank/DDBJ databases">
        <title>Niche specialization of a soil ammonia-oxidizing archaeon, Candidatus Nitrosocosmicus oleophilus.</title>
        <authorList>
            <person name="Jung M.-Y."/>
            <person name="Rhee S.-K."/>
        </authorList>
    </citation>
    <scope>NUCLEOTIDE SEQUENCE [LARGE SCALE GENOMIC DNA]</scope>
    <source>
        <strain evidence="5">MY3</strain>
    </source>
</reference>
<dbReference type="InterPro" id="IPR015943">
    <property type="entry name" value="WD40/YVTN_repeat-like_dom_sf"/>
</dbReference>
<keyword evidence="3" id="KW-1133">Transmembrane helix</keyword>
<dbReference type="KEGG" id="taa:NMY3_03488"/>
<dbReference type="SUPFAM" id="SSF51004">
    <property type="entry name" value="C-terminal (heme d1) domain of cytochrome cd1-nitrite reductase"/>
    <property type="match status" value="1"/>
</dbReference>
<accession>A0A654M3K3</accession>
<proteinExistence type="inferred from homology"/>
<keyword evidence="4" id="KW-0378">Hydrolase</keyword>
<dbReference type="Proteomes" id="UP000058925">
    <property type="component" value="Chromosome"/>
</dbReference>
<dbReference type="GO" id="GO:0005829">
    <property type="term" value="C:cytosol"/>
    <property type="evidence" value="ECO:0007669"/>
    <property type="project" value="TreeGrafter"/>
</dbReference>